<dbReference type="Gene3D" id="2.60.40.10">
    <property type="entry name" value="Immunoglobulins"/>
    <property type="match status" value="1"/>
</dbReference>
<feature type="coiled-coil region" evidence="1">
    <location>
        <begin position="408"/>
        <end position="435"/>
    </location>
</feature>
<dbReference type="InterPro" id="IPR008962">
    <property type="entry name" value="PapD-like_sf"/>
</dbReference>
<dbReference type="SMART" id="SM00516">
    <property type="entry name" value="SEC14"/>
    <property type="match status" value="1"/>
</dbReference>
<reference evidence="6" key="1">
    <citation type="submission" date="2025-08" db="UniProtKB">
        <authorList>
            <consortium name="RefSeq"/>
        </authorList>
    </citation>
    <scope>IDENTIFICATION</scope>
    <source>
        <tissue evidence="6">Whole body</tissue>
    </source>
</reference>
<dbReference type="AlphaFoldDB" id="A0A8B8FTI2"/>
<gene>
    <name evidence="6" type="primary">LOC112685905</name>
</gene>
<dbReference type="OrthoDB" id="75724at2759"/>
<dbReference type="InterPro" id="IPR053012">
    <property type="entry name" value="ER-organelle_contact"/>
</dbReference>
<feature type="domain" description="MSP" evidence="4">
    <location>
        <begin position="277"/>
        <end position="399"/>
    </location>
</feature>
<dbReference type="InterPro" id="IPR036865">
    <property type="entry name" value="CRAL-TRIO_dom_sf"/>
</dbReference>
<feature type="transmembrane region" description="Helical" evidence="2">
    <location>
        <begin position="448"/>
        <end position="470"/>
    </location>
</feature>
<organism evidence="5 6">
    <name type="scientific">Sipha flava</name>
    <name type="common">yellow sugarcane aphid</name>
    <dbReference type="NCBI Taxonomy" id="143950"/>
    <lineage>
        <taxon>Eukaryota</taxon>
        <taxon>Metazoa</taxon>
        <taxon>Ecdysozoa</taxon>
        <taxon>Arthropoda</taxon>
        <taxon>Hexapoda</taxon>
        <taxon>Insecta</taxon>
        <taxon>Pterygota</taxon>
        <taxon>Neoptera</taxon>
        <taxon>Paraneoptera</taxon>
        <taxon>Hemiptera</taxon>
        <taxon>Sternorrhyncha</taxon>
        <taxon>Aphidomorpha</taxon>
        <taxon>Aphidoidea</taxon>
        <taxon>Aphididae</taxon>
        <taxon>Sipha</taxon>
    </lineage>
</organism>
<dbReference type="Gene3D" id="3.40.525.10">
    <property type="entry name" value="CRAL-TRIO lipid binding domain"/>
    <property type="match status" value="1"/>
</dbReference>
<keyword evidence="5" id="KW-1185">Reference proteome</keyword>
<dbReference type="PROSITE" id="PS50202">
    <property type="entry name" value="MSP"/>
    <property type="match status" value="1"/>
</dbReference>
<dbReference type="PANTHER" id="PTHR46384:SF1">
    <property type="entry name" value="MOTILE SPERM DOMAIN-CONTAINING PROTEIN 2"/>
    <property type="match status" value="1"/>
</dbReference>
<dbReference type="Pfam" id="PF00650">
    <property type="entry name" value="CRAL_TRIO"/>
    <property type="match status" value="1"/>
</dbReference>
<keyword evidence="2" id="KW-0812">Transmembrane</keyword>
<dbReference type="PROSITE" id="PS50191">
    <property type="entry name" value="CRAL_TRIO"/>
    <property type="match status" value="1"/>
</dbReference>
<dbReference type="InterPro" id="IPR036273">
    <property type="entry name" value="CRAL/TRIO_N_dom_sf"/>
</dbReference>
<proteinExistence type="predicted"/>
<dbReference type="GeneID" id="112685905"/>
<protein>
    <submittedName>
        <fullName evidence="6">Motile sperm domain-containing protein 2-like</fullName>
    </submittedName>
</protein>
<dbReference type="GO" id="GO:0012505">
    <property type="term" value="C:endomembrane system"/>
    <property type="evidence" value="ECO:0007669"/>
    <property type="project" value="TreeGrafter"/>
</dbReference>
<evidence type="ECO:0000256" key="1">
    <source>
        <dbReference type="SAM" id="Coils"/>
    </source>
</evidence>
<dbReference type="Pfam" id="PF00635">
    <property type="entry name" value="Motile_Sperm"/>
    <property type="match status" value="1"/>
</dbReference>
<dbReference type="InterPro" id="IPR013783">
    <property type="entry name" value="Ig-like_fold"/>
</dbReference>
<dbReference type="Proteomes" id="UP000694846">
    <property type="component" value="Unplaced"/>
</dbReference>
<keyword evidence="2" id="KW-1133">Transmembrane helix</keyword>
<name>A0A8B8FTI2_9HEMI</name>
<accession>A0A8B8FTI2</accession>
<keyword evidence="1" id="KW-0175">Coiled coil</keyword>
<dbReference type="RefSeq" id="XP_025413736.1">
    <property type="nucleotide sequence ID" value="XM_025557951.1"/>
</dbReference>
<dbReference type="SUPFAM" id="SSF46938">
    <property type="entry name" value="CRAL/TRIO N-terminal domain"/>
    <property type="match status" value="1"/>
</dbReference>
<dbReference type="CDD" id="cd00170">
    <property type="entry name" value="SEC14"/>
    <property type="match status" value="1"/>
</dbReference>
<dbReference type="PANTHER" id="PTHR46384">
    <property type="entry name" value="MOTILE SPERM DOMAIN-CONTAINING PROTEIN 2"/>
    <property type="match status" value="1"/>
</dbReference>
<dbReference type="InterPro" id="IPR000535">
    <property type="entry name" value="MSP_dom"/>
</dbReference>
<dbReference type="GO" id="GO:0140284">
    <property type="term" value="C:endoplasmic reticulum-endosome membrane contact site"/>
    <property type="evidence" value="ECO:0007669"/>
    <property type="project" value="TreeGrafter"/>
</dbReference>
<evidence type="ECO:0000259" key="4">
    <source>
        <dbReference type="PROSITE" id="PS50202"/>
    </source>
</evidence>
<dbReference type="SUPFAM" id="SSF52087">
    <property type="entry name" value="CRAL/TRIO domain"/>
    <property type="match status" value="1"/>
</dbReference>
<evidence type="ECO:0000259" key="3">
    <source>
        <dbReference type="PROSITE" id="PS50191"/>
    </source>
</evidence>
<feature type="domain" description="CRAL-TRIO" evidence="3">
    <location>
        <begin position="79"/>
        <end position="235"/>
    </location>
</feature>
<keyword evidence="2" id="KW-0472">Membrane</keyword>
<evidence type="ECO:0000313" key="5">
    <source>
        <dbReference type="Proteomes" id="UP000694846"/>
    </source>
</evidence>
<dbReference type="InterPro" id="IPR001251">
    <property type="entry name" value="CRAL-TRIO_dom"/>
</dbReference>
<dbReference type="SUPFAM" id="SSF49354">
    <property type="entry name" value="PapD-like"/>
    <property type="match status" value="1"/>
</dbReference>
<evidence type="ECO:0000313" key="6">
    <source>
        <dbReference type="RefSeq" id="XP_025413736.1"/>
    </source>
</evidence>
<sequence>MDISTEIISALRQSFLDKLEKEKEIFHPMDLAKINNTDLWLKRFLIHNDGNQAEALSMLWNVCEWRKSFGVNEISESNGTVKIDYLEEGIMFPHGVDNDGKLMFIIRCKLHFKNSKDPEECKKCAVYWFERMERLTNGDQITIFFDMMGSGLSNLDMEFTNYLINLLKMYYPAFLNYIIIFEMPWVLNAAFKIIKTWLPARAVKKIKFLSKSNLNEFVPKESCMVSWGGEDCYEFNFEPETKKVEETKKKVHFAETMEVKNDSGDIRDIVYMPKEFKLKIVPSEVLIFNKDNSNGNKELIASLMFTNDYKDSIAFKIKTTCLVKYKVRPSTGTLKPQETIKVTFVLNGTSIKQTDVIKDKFLVLVIPVIEEKNTAEFWKMQWESKEQHILKCKIVSENEAGGAWDSCNQDHQNHNDELEQKVEKLILVVANLEKSSSILGQQIQYIKYSLYFVLLVCLFAIGFFWAIFYYK</sequence>
<evidence type="ECO:0000256" key="2">
    <source>
        <dbReference type="SAM" id="Phobius"/>
    </source>
</evidence>